<organism evidence="2 3">
    <name type="scientific">Actinomycetospora chlora</name>
    <dbReference type="NCBI Taxonomy" id="663608"/>
    <lineage>
        <taxon>Bacteria</taxon>
        <taxon>Bacillati</taxon>
        <taxon>Actinomycetota</taxon>
        <taxon>Actinomycetes</taxon>
        <taxon>Pseudonocardiales</taxon>
        <taxon>Pseudonocardiaceae</taxon>
        <taxon>Actinomycetospora</taxon>
    </lineage>
</organism>
<sequence>MDPIDLHQAVVSARGVVVPALLVGGVLTGWVGAGRVAPGARVAAYAGCWIGVLLTCCCSLLLDGATARVAVPWWLGLVGVPAGVVLTAAFWALRQSRAVGLLCLCQVFGASAALLAFLAVPGLHDAVSWLALAEAVGTAAIFLLPRRVADWVAVREADRAIYYRWRAEQRDDRLPDERRRRRSRWEAAYTRRHMMRRRGGDR</sequence>
<feature type="transmembrane region" description="Helical" evidence="1">
    <location>
        <begin position="42"/>
        <end position="62"/>
    </location>
</feature>
<dbReference type="RefSeq" id="WP_345417606.1">
    <property type="nucleotide sequence ID" value="NZ_BAABHO010000028.1"/>
</dbReference>
<keyword evidence="1" id="KW-0812">Transmembrane</keyword>
<feature type="transmembrane region" description="Helical" evidence="1">
    <location>
        <begin position="126"/>
        <end position="145"/>
    </location>
</feature>
<evidence type="ECO:0000313" key="3">
    <source>
        <dbReference type="Proteomes" id="UP001500928"/>
    </source>
</evidence>
<dbReference type="EMBL" id="BAABHO010000028">
    <property type="protein sequence ID" value="GAA4795721.1"/>
    <property type="molecule type" value="Genomic_DNA"/>
</dbReference>
<accession>A0ABP9BHK9</accession>
<protein>
    <submittedName>
        <fullName evidence="2">Uncharacterized protein</fullName>
    </submittedName>
</protein>
<evidence type="ECO:0000313" key="2">
    <source>
        <dbReference type="EMBL" id="GAA4795721.1"/>
    </source>
</evidence>
<comment type="caution">
    <text evidence="2">The sequence shown here is derived from an EMBL/GenBank/DDBJ whole genome shotgun (WGS) entry which is preliminary data.</text>
</comment>
<feature type="transmembrane region" description="Helical" evidence="1">
    <location>
        <begin position="74"/>
        <end position="93"/>
    </location>
</feature>
<feature type="transmembrane region" description="Helical" evidence="1">
    <location>
        <begin position="100"/>
        <end position="120"/>
    </location>
</feature>
<dbReference type="Proteomes" id="UP001500928">
    <property type="component" value="Unassembled WGS sequence"/>
</dbReference>
<keyword evidence="1" id="KW-1133">Transmembrane helix</keyword>
<gene>
    <name evidence="2" type="ORF">GCM10023200_34710</name>
</gene>
<reference evidence="3" key="1">
    <citation type="journal article" date="2019" name="Int. J. Syst. Evol. Microbiol.">
        <title>The Global Catalogue of Microorganisms (GCM) 10K type strain sequencing project: providing services to taxonomists for standard genome sequencing and annotation.</title>
        <authorList>
            <consortium name="The Broad Institute Genomics Platform"/>
            <consortium name="The Broad Institute Genome Sequencing Center for Infectious Disease"/>
            <person name="Wu L."/>
            <person name="Ma J."/>
        </authorList>
    </citation>
    <scope>NUCLEOTIDE SEQUENCE [LARGE SCALE GENOMIC DNA]</scope>
    <source>
        <strain evidence="3">JCM 17979</strain>
    </source>
</reference>
<keyword evidence="1" id="KW-0472">Membrane</keyword>
<feature type="transmembrane region" description="Helical" evidence="1">
    <location>
        <begin position="6"/>
        <end position="30"/>
    </location>
</feature>
<keyword evidence="3" id="KW-1185">Reference proteome</keyword>
<evidence type="ECO:0000256" key="1">
    <source>
        <dbReference type="SAM" id="Phobius"/>
    </source>
</evidence>
<proteinExistence type="predicted"/>
<name>A0ABP9BHK9_9PSEU</name>